<comment type="caution">
    <text evidence="2">The sequence shown here is derived from an EMBL/GenBank/DDBJ whole genome shotgun (WGS) entry which is preliminary data.</text>
</comment>
<dbReference type="AlphaFoldDB" id="A0A9W6KYW1"/>
<feature type="domain" description="SnoaL-like" evidence="1">
    <location>
        <begin position="12"/>
        <end position="138"/>
    </location>
</feature>
<evidence type="ECO:0000313" key="3">
    <source>
        <dbReference type="Proteomes" id="UP001143463"/>
    </source>
</evidence>
<dbReference type="RefSeq" id="WP_037040972.1">
    <property type="nucleotide sequence ID" value="NZ_BAAAUZ010000002.1"/>
</dbReference>
<name>A0A9W6KYW1_9PSEU</name>
<proteinExistence type="predicted"/>
<dbReference type="SUPFAM" id="SSF54427">
    <property type="entry name" value="NTF2-like"/>
    <property type="match status" value="1"/>
</dbReference>
<evidence type="ECO:0000313" key="2">
    <source>
        <dbReference type="EMBL" id="GLL10546.1"/>
    </source>
</evidence>
<dbReference type="InterPro" id="IPR037401">
    <property type="entry name" value="SnoaL-like"/>
</dbReference>
<accession>A0A9W6KYW1</accession>
<gene>
    <name evidence="2" type="ORF">GCM10017577_16860</name>
</gene>
<dbReference type="InterPro" id="IPR032710">
    <property type="entry name" value="NTF2-like_dom_sf"/>
</dbReference>
<reference evidence="2" key="2">
    <citation type="submission" date="2023-01" db="EMBL/GenBank/DDBJ databases">
        <authorList>
            <person name="Sun Q."/>
            <person name="Evtushenko L."/>
        </authorList>
    </citation>
    <scope>NUCLEOTIDE SEQUENCE</scope>
    <source>
        <strain evidence="2">VKM Ac-1069</strain>
    </source>
</reference>
<dbReference type="Pfam" id="PF13577">
    <property type="entry name" value="SnoaL_4"/>
    <property type="match status" value="1"/>
</dbReference>
<evidence type="ECO:0000259" key="1">
    <source>
        <dbReference type="Pfam" id="PF13577"/>
    </source>
</evidence>
<organism evidence="2 3">
    <name type="scientific">Pseudonocardia halophobica</name>
    <dbReference type="NCBI Taxonomy" id="29401"/>
    <lineage>
        <taxon>Bacteria</taxon>
        <taxon>Bacillati</taxon>
        <taxon>Actinomycetota</taxon>
        <taxon>Actinomycetes</taxon>
        <taxon>Pseudonocardiales</taxon>
        <taxon>Pseudonocardiaceae</taxon>
        <taxon>Pseudonocardia</taxon>
    </lineage>
</organism>
<reference evidence="2" key="1">
    <citation type="journal article" date="2014" name="Int. J. Syst. Evol. Microbiol.">
        <title>Complete genome sequence of Corynebacterium casei LMG S-19264T (=DSM 44701T), isolated from a smear-ripened cheese.</title>
        <authorList>
            <consortium name="US DOE Joint Genome Institute (JGI-PGF)"/>
            <person name="Walter F."/>
            <person name="Albersmeier A."/>
            <person name="Kalinowski J."/>
            <person name="Ruckert C."/>
        </authorList>
    </citation>
    <scope>NUCLEOTIDE SEQUENCE</scope>
    <source>
        <strain evidence="2">VKM Ac-1069</strain>
    </source>
</reference>
<dbReference type="EMBL" id="BSFQ01000005">
    <property type="protein sequence ID" value="GLL10546.1"/>
    <property type="molecule type" value="Genomic_DNA"/>
</dbReference>
<dbReference type="Gene3D" id="3.10.450.50">
    <property type="match status" value="1"/>
</dbReference>
<keyword evidence="3" id="KW-1185">Reference proteome</keyword>
<dbReference type="Proteomes" id="UP001143463">
    <property type="component" value="Unassembled WGS sequence"/>
</dbReference>
<sequence>MPPAFRPTTVEHLLAVEEIRLLVLSYSYRVDGGEGNIADLFTDDGVWDSSDNDHPVLRGRAELESFFGDAESRRARGNRITHLVLSPLILELDDDEARAVCSYTGQVLFGGNDYIVQEAGRYHDRYVRTPQGWRIRERVLEHLLPSRKQQLVPVSSEQSLSRSWP</sequence>
<protein>
    <recommendedName>
        <fullName evidence="1">SnoaL-like domain-containing protein</fullName>
    </recommendedName>
</protein>